<sequence length="75" mass="8595">MKVNEEYIEIKIQVPKNKIFPSISSVGDKADAIYDFIASIIPDFEDIWIHEGVVVEKHTIYIQYNGNGQGRVKEI</sequence>
<comment type="caution">
    <text evidence="1">The sequence shown here is derived from an EMBL/GenBank/DDBJ whole genome shotgun (WGS) entry which is preliminary data.</text>
</comment>
<organism evidence="1">
    <name type="scientific">marine sediment metagenome</name>
    <dbReference type="NCBI Taxonomy" id="412755"/>
    <lineage>
        <taxon>unclassified sequences</taxon>
        <taxon>metagenomes</taxon>
        <taxon>ecological metagenomes</taxon>
    </lineage>
</organism>
<proteinExistence type="predicted"/>
<dbReference type="EMBL" id="LAZR01025863">
    <property type="protein sequence ID" value="KKL70548.1"/>
    <property type="molecule type" value="Genomic_DNA"/>
</dbReference>
<dbReference type="AlphaFoldDB" id="A0A0F9E932"/>
<reference evidence="1" key="1">
    <citation type="journal article" date="2015" name="Nature">
        <title>Complex archaea that bridge the gap between prokaryotes and eukaryotes.</title>
        <authorList>
            <person name="Spang A."/>
            <person name="Saw J.H."/>
            <person name="Jorgensen S.L."/>
            <person name="Zaremba-Niedzwiedzka K."/>
            <person name="Martijn J."/>
            <person name="Lind A.E."/>
            <person name="van Eijk R."/>
            <person name="Schleper C."/>
            <person name="Guy L."/>
            <person name="Ettema T.J."/>
        </authorList>
    </citation>
    <scope>NUCLEOTIDE SEQUENCE</scope>
</reference>
<name>A0A0F9E932_9ZZZZ</name>
<evidence type="ECO:0000313" key="1">
    <source>
        <dbReference type="EMBL" id="KKL70548.1"/>
    </source>
</evidence>
<gene>
    <name evidence="1" type="ORF">LCGC14_2103800</name>
</gene>
<protein>
    <submittedName>
        <fullName evidence="1">Uncharacterized protein</fullName>
    </submittedName>
</protein>
<accession>A0A0F9E932</accession>